<keyword evidence="2 5" id="KW-0132">Cell division</keyword>
<organism evidence="6 7">
    <name type="scientific">Bemisia tabaci</name>
    <name type="common">Sweetpotato whitefly</name>
    <name type="synonym">Aleurodes tabaci</name>
    <dbReference type="NCBI Taxonomy" id="7038"/>
    <lineage>
        <taxon>Eukaryota</taxon>
        <taxon>Metazoa</taxon>
        <taxon>Ecdysozoa</taxon>
        <taxon>Arthropoda</taxon>
        <taxon>Hexapoda</taxon>
        <taxon>Insecta</taxon>
        <taxon>Pterygota</taxon>
        <taxon>Neoptera</taxon>
        <taxon>Paraneoptera</taxon>
        <taxon>Hemiptera</taxon>
        <taxon>Sternorrhyncha</taxon>
        <taxon>Aleyrodoidea</taxon>
        <taxon>Aleyrodidae</taxon>
        <taxon>Aleyrodinae</taxon>
        <taxon>Bemisia</taxon>
    </lineage>
</organism>
<dbReference type="SUPFAM" id="SSF55637">
    <property type="entry name" value="Cell cycle regulatory proteins"/>
    <property type="match status" value="1"/>
</dbReference>
<proteinExistence type="inferred from homology"/>
<dbReference type="PROSITE" id="PS00945">
    <property type="entry name" value="CKS_2"/>
    <property type="match status" value="1"/>
</dbReference>
<comment type="similarity">
    <text evidence="1 5">Belongs to the CKS family.</text>
</comment>
<evidence type="ECO:0000256" key="1">
    <source>
        <dbReference type="ARBA" id="ARBA00007782"/>
    </source>
</evidence>
<dbReference type="Gene3D" id="3.30.170.10">
    <property type="entry name" value="Cyclin-dependent kinase, regulatory subunit"/>
    <property type="match status" value="1"/>
</dbReference>
<dbReference type="OrthoDB" id="440676at2759"/>
<evidence type="ECO:0000313" key="7">
    <source>
        <dbReference type="Proteomes" id="UP001152759"/>
    </source>
</evidence>
<sequence length="93" mass="11199">MAEKIFYSKKYYDDSYEYRHVILPKELVKKVPRTHLMSQEEWRAIGVQMSDGWIHYMHHTPEPHILLFKRPLPNSEKKLVNGLNEMKVIENNC</sequence>
<accession>A0A9P0AIW2</accession>
<keyword evidence="7" id="KW-1185">Reference proteome</keyword>
<dbReference type="GO" id="GO:0016538">
    <property type="term" value="F:cyclin-dependent protein serine/threonine kinase regulator activity"/>
    <property type="evidence" value="ECO:0007669"/>
    <property type="project" value="InterPro"/>
</dbReference>
<dbReference type="Proteomes" id="UP001152759">
    <property type="component" value="Chromosome 6"/>
</dbReference>
<evidence type="ECO:0000256" key="4">
    <source>
        <dbReference type="ARBA" id="ARBA00068939"/>
    </source>
</evidence>
<dbReference type="PROSITE" id="PS00944">
    <property type="entry name" value="CKS_1"/>
    <property type="match status" value="1"/>
</dbReference>
<dbReference type="SMART" id="SM01084">
    <property type="entry name" value="CKS"/>
    <property type="match status" value="1"/>
</dbReference>
<comment type="function">
    <text evidence="5">Binds to the catalytic subunit of the cyclin dependent kinases and is essential for their biological function.</text>
</comment>
<dbReference type="Pfam" id="PF01111">
    <property type="entry name" value="CKS"/>
    <property type="match status" value="1"/>
</dbReference>
<dbReference type="PRINTS" id="PR00296">
    <property type="entry name" value="CYCLINKINASE"/>
</dbReference>
<dbReference type="InterPro" id="IPR036858">
    <property type="entry name" value="Cyclin-dep_kinase_reg-sub_sf"/>
</dbReference>
<name>A0A9P0AIW2_BEMTA</name>
<reference evidence="6" key="1">
    <citation type="submission" date="2021-12" db="EMBL/GenBank/DDBJ databases">
        <authorList>
            <person name="King R."/>
        </authorList>
    </citation>
    <scope>NUCLEOTIDE SEQUENCE</scope>
</reference>
<evidence type="ECO:0000313" key="6">
    <source>
        <dbReference type="EMBL" id="CAH0391674.1"/>
    </source>
</evidence>
<dbReference type="FunFam" id="3.30.170.10:FF:000001">
    <property type="entry name" value="Cyclin-dependent kinases regulatory subunit"/>
    <property type="match status" value="1"/>
</dbReference>
<evidence type="ECO:0000256" key="5">
    <source>
        <dbReference type="RuleBase" id="RU311113"/>
    </source>
</evidence>
<dbReference type="PANTHER" id="PTHR23415">
    <property type="entry name" value="CYCLIN-DEPENDENT KINASES REGULATORY SUBUNIT/60S RIBOSOME SUBUNIT BIOGENESIS PROTEIN NIP7"/>
    <property type="match status" value="1"/>
</dbReference>
<protein>
    <recommendedName>
        <fullName evidence="4 5">Cyclin-dependent kinases regulatory subunit</fullName>
    </recommendedName>
</protein>
<evidence type="ECO:0000256" key="2">
    <source>
        <dbReference type="ARBA" id="ARBA00022618"/>
    </source>
</evidence>
<dbReference type="EMBL" id="OU963867">
    <property type="protein sequence ID" value="CAH0391674.1"/>
    <property type="molecule type" value="Genomic_DNA"/>
</dbReference>
<dbReference type="InterPro" id="IPR000789">
    <property type="entry name" value="Cyclin-dep_kinase_reg-sub"/>
</dbReference>
<keyword evidence="3 5" id="KW-0131">Cell cycle</keyword>
<evidence type="ECO:0000256" key="3">
    <source>
        <dbReference type="ARBA" id="ARBA00023306"/>
    </source>
</evidence>
<dbReference type="KEGG" id="btab:109041248"/>
<dbReference type="AlphaFoldDB" id="A0A9P0AIW2"/>
<dbReference type="GO" id="GO:0051301">
    <property type="term" value="P:cell division"/>
    <property type="evidence" value="ECO:0007669"/>
    <property type="project" value="UniProtKB-UniRule"/>
</dbReference>
<gene>
    <name evidence="6" type="ORF">BEMITA_LOCUS10272</name>
</gene>